<dbReference type="EMBL" id="BNCQ01000004">
    <property type="protein sequence ID" value="GIL96913.1"/>
    <property type="molecule type" value="Genomic_DNA"/>
</dbReference>
<evidence type="ECO:0000313" key="1">
    <source>
        <dbReference type="EMBL" id="GIL96913.1"/>
    </source>
</evidence>
<proteinExistence type="predicted"/>
<sequence>MAAAEVALETSTPPLEVISVVRGKRSRATAESDCGEGVCEPAVGTAAEQRASQRQRTVVEGILYSMAGTASSTLYMCGFWTQWQRACIEGVHSDRTVCVSYTLFIVVVIGPRYIHTSNVCWDVRAYVV</sequence>
<protein>
    <submittedName>
        <fullName evidence="1">Uncharacterized protein</fullName>
    </submittedName>
</protein>
<dbReference type="Proteomes" id="UP000722791">
    <property type="component" value="Unassembled WGS sequence"/>
</dbReference>
<accession>A0A8J4DDD9</accession>
<dbReference type="AlphaFoldDB" id="A0A8J4DDD9"/>
<reference evidence="1" key="1">
    <citation type="journal article" date="2021" name="Proc. Natl. Acad. Sci. U.S.A.">
        <title>Three genomes in the algal genus Volvox reveal the fate of a haploid sex-determining region after a transition to homothallism.</title>
        <authorList>
            <person name="Yamamoto K."/>
            <person name="Hamaji T."/>
            <person name="Kawai-Toyooka H."/>
            <person name="Matsuzaki R."/>
            <person name="Takahashi F."/>
            <person name="Nishimura Y."/>
            <person name="Kawachi M."/>
            <person name="Noguchi H."/>
            <person name="Minakuchi Y."/>
            <person name="Umen J.G."/>
            <person name="Toyoda A."/>
            <person name="Nozaki H."/>
        </authorList>
    </citation>
    <scope>NUCLEOTIDE SEQUENCE</scope>
    <source>
        <strain evidence="1">NIES-3785</strain>
    </source>
</reference>
<organism evidence="1 2">
    <name type="scientific">Volvox reticuliferus</name>
    <dbReference type="NCBI Taxonomy" id="1737510"/>
    <lineage>
        <taxon>Eukaryota</taxon>
        <taxon>Viridiplantae</taxon>
        <taxon>Chlorophyta</taxon>
        <taxon>core chlorophytes</taxon>
        <taxon>Chlorophyceae</taxon>
        <taxon>CS clade</taxon>
        <taxon>Chlamydomonadales</taxon>
        <taxon>Volvocaceae</taxon>
        <taxon>Volvox</taxon>
    </lineage>
</organism>
<comment type="caution">
    <text evidence="1">The sequence shown here is derived from an EMBL/GenBank/DDBJ whole genome shotgun (WGS) entry which is preliminary data.</text>
</comment>
<gene>
    <name evidence="1" type="ORF">Vretimale_2637</name>
</gene>
<evidence type="ECO:0000313" key="2">
    <source>
        <dbReference type="Proteomes" id="UP000722791"/>
    </source>
</evidence>
<name>A0A8J4DDD9_9CHLO</name>